<evidence type="ECO:0000313" key="3">
    <source>
        <dbReference type="Proteomes" id="UP000682308"/>
    </source>
</evidence>
<evidence type="ECO:0000313" key="2">
    <source>
        <dbReference type="EMBL" id="MBR8641868.1"/>
    </source>
</evidence>
<accession>A0A941J0L9</accession>
<evidence type="ECO:0000256" key="1">
    <source>
        <dbReference type="SAM" id="MobiDB-lite"/>
    </source>
</evidence>
<organism evidence="2 3">
    <name type="scientific">Streptomyces tuirus</name>
    <dbReference type="NCBI Taxonomy" id="68278"/>
    <lineage>
        <taxon>Bacteria</taxon>
        <taxon>Bacillati</taxon>
        <taxon>Actinomycetota</taxon>
        <taxon>Actinomycetes</taxon>
        <taxon>Kitasatosporales</taxon>
        <taxon>Streptomycetaceae</taxon>
        <taxon>Streptomyces</taxon>
    </lineage>
</organism>
<keyword evidence="3" id="KW-1185">Reference proteome</keyword>
<feature type="region of interest" description="Disordered" evidence="1">
    <location>
        <begin position="1"/>
        <end position="32"/>
    </location>
</feature>
<dbReference type="Pfam" id="PF19450">
    <property type="entry name" value="DUF5988"/>
    <property type="match status" value="1"/>
</dbReference>
<comment type="caution">
    <text evidence="2">The sequence shown here is derived from an EMBL/GenBank/DDBJ whole genome shotgun (WGS) entry which is preliminary data.</text>
</comment>
<name>A0A941J0L9_9ACTN</name>
<gene>
    <name evidence="2" type="ORF">KEF29_27445</name>
</gene>
<proteinExistence type="predicted"/>
<dbReference type="InterPro" id="IPR046030">
    <property type="entry name" value="DUF5988"/>
</dbReference>
<sequence length="66" mass="7420">MTTKALLDGGPDDLAGKIVPVTPPGQELKIPHRGGYEHYKVTTRHEETDQGSATVYRWWERTEVAE</sequence>
<dbReference type="AlphaFoldDB" id="A0A941J0L9"/>
<reference evidence="2 3" key="1">
    <citation type="submission" date="2021-04" db="EMBL/GenBank/DDBJ databases">
        <title>Characterization of the biosynthetic gene cluster of new lipopeptides with antitumor activity in the genome of the marine Streptomyces PHM034.</title>
        <authorList>
            <person name="Ceniceros A."/>
            <person name="Canedo L."/>
            <person name="Mendez C."/>
            <person name="Olano C."/>
            <person name="Schleissner C."/>
            <person name="Cuevas C."/>
            <person name="De La Calle F."/>
            <person name="Salas J.A."/>
        </authorList>
    </citation>
    <scope>NUCLEOTIDE SEQUENCE [LARGE SCALE GENOMIC DNA]</scope>
    <source>
        <strain evidence="2 3">PHM034</strain>
    </source>
</reference>
<protein>
    <submittedName>
        <fullName evidence="2">Uncharacterized protein</fullName>
    </submittedName>
</protein>
<dbReference type="Proteomes" id="UP000682308">
    <property type="component" value="Unassembled WGS sequence"/>
</dbReference>
<dbReference type="EMBL" id="JAGTPG010000002">
    <property type="protein sequence ID" value="MBR8641868.1"/>
    <property type="molecule type" value="Genomic_DNA"/>
</dbReference>